<feature type="transmembrane region" description="Helical" evidence="2">
    <location>
        <begin position="559"/>
        <end position="580"/>
    </location>
</feature>
<feature type="transmembrane region" description="Helical" evidence="2">
    <location>
        <begin position="434"/>
        <end position="458"/>
    </location>
</feature>
<keyword evidence="2" id="KW-0812">Transmembrane</keyword>
<feature type="transmembrane region" description="Helical" evidence="2">
    <location>
        <begin position="103"/>
        <end position="122"/>
    </location>
</feature>
<dbReference type="PANTHER" id="PTHR11360">
    <property type="entry name" value="MONOCARBOXYLATE TRANSPORTER"/>
    <property type="match status" value="1"/>
</dbReference>
<dbReference type="SUPFAM" id="SSF103473">
    <property type="entry name" value="MFS general substrate transporter"/>
    <property type="match status" value="1"/>
</dbReference>
<dbReference type="Pfam" id="PF07690">
    <property type="entry name" value="MFS_1"/>
    <property type="match status" value="2"/>
</dbReference>
<feature type="transmembrane region" description="Helical" evidence="2">
    <location>
        <begin position="503"/>
        <end position="520"/>
    </location>
</feature>
<comment type="caution">
    <text evidence="3">The sequence shown here is derived from an EMBL/GenBank/DDBJ whole genome shotgun (WGS) entry which is preliminary data.</text>
</comment>
<feature type="compositionally biased region" description="Basic and acidic residues" evidence="1">
    <location>
        <begin position="1"/>
        <end position="17"/>
    </location>
</feature>
<sequence length="633" mass="71002">MSQNNSERDPLLSHGDIESTGSNGTQNTPRPEGPDGCRAWVVAMACFVILFVVGGLGRLFALVFVELIQTFGVNRKSAALPLSIHLAVKNISGPLVGLLSQKIGLRAIIILGAFISAFSIGACYFAESIAIIVILWGLINGIGTSLCTTMIPVRIDQYFRKYKATAMGMSFFGGCCGSLIFPVLLGPVIHNQGIKAYFLASFLIVITFIIPAGLVLKKPAWMRRNFPPFPSVKIVETAGTDHRSIPQRQYPNIQRFREYKDLTIKVLKSIIPADEDLERFEHVPVEAWRSLEHHIWPELEKLFDRFQAFVDRGTLVITEKRVSIDQRLSSGSQHQPSLEIGILEAPEDHYADLVMLKLKTMTIKRLKDISTDCIHDNVQHLFRVTAECRKLYRGIIYLNNFEVVTPAVEINTQEENSYPKNSTTRSNFEICKNILFHFVCLSRAAHFFTCISVMTTIVDFMMDKGLKEMYGEYAIIALSAGDSIGRIGTGWITDYGWLSVQKFVMFVMLILSLVTFSFPFLPNIPIIFTVLVLFGILQGSLFIRHPILATKYTRPHEHSTAIGLLNFIAGLVSFGIPAYIGAFRDNLGSYDLMFYINAAITAFIAVPWIFEPYFLRYLPTEETPATNRNPDPV</sequence>
<evidence type="ECO:0000256" key="1">
    <source>
        <dbReference type="SAM" id="MobiDB-lite"/>
    </source>
</evidence>
<keyword evidence="2" id="KW-1133">Transmembrane helix</keyword>
<dbReference type="Gene3D" id="1.20.1250.20">
    <property type="entry name" value="MFS general substrate transporter like domains"/>
    <property type="match status" value="2"/>
</dbReference>
<reference evidence="3" key="1">
    <citation type="submission" date="2020-08" db="EMBL/GenBank/DDBJ databases">
        <title>Multicomponent nature underlies the extraordinary mechanical properties of spider dragline silk.</title>
        <authorList>
            <person name="Kono N."/>
            <person name="Nakamura H."/>
            <person name="Mori M."/>
            <person name="Yoshida Y."/>
            <person name="Ohtoshi R."/>
            <person name="Malay A.D."/>
            <person name="Moran D.A.P."/>
            <person name="Tomita M."/>
            <person name="Numata K."/>
            <person name="Arakawa K."/>
        </authorList>
    </citation>
    <scope>NUCLEOTIDE SEQUENCE</scope>
</reference>
<keyword evidence="2" id="KW-0472">Membrane</keyword>
<feature type="transmembrane region" description="Helical" evidence="2">
    <location>
        <begin position="470"/>
        <end position="491"/>
    </location>
</feature>
<dbReference type="Proteomes" id="UP000886998">
    <property type="component" value="Unassembled WGS sequence"/>
</dbReference>
<accession>A0A8X7BRG1</accession>
<dbReference type="InterPro" id="IPR011701">
    <property type="entry name" value="MFS"/>
</dbReference>
<feature type="transmembrane region" description="Helical" evidence="2">
    <location>
        <begin position="39"/>
        <end position="65"/>
    </location>
</feature>
<feature type="transmembrane region" description="Helical" evidence="2">
    <location>
        <begin position="165"/>
        <end position="185"/>
    </location>
</feature>
<organism evidence="3 4">
    <name type="scientific">Trichonephila inaurata madagascariensis</name>
    <dbReference type="NCBI Taxonomy" id="2747483"/>
    <lineage>
        <taxon>Eukaryota</taxon>
        <taxon>Metazoa</taxon>
        <taxon>Ecdysozoa</taxon>
        <taxon>Arthropoda</taxon>
        <taxon>Chelicerata</taxon>
        <taxon>Arachnida</taxon>
        <taxon>Araneae</taxon>
        <taxon>Araneomorphae</taxon>
        <taxon>Entelegynae</taxon>
        <taxon>Araneoidea</taxon>
        <taxon>Nephilidae</taxon>
        <taxon>Trichonephila</taxon>
        <taxon>Trichonephila inaurata</taxon>
    </lineage>
</organism>
<dbReference type="OrthoDB" id="5667at2759"/>
<dbReference type="InterPro" id="IPR050327">
    <property type="entry name" value="Proton-linked_MCT"/>
</dbReference>
<feature type="compositionally biased region" description="Polar residues" evidence="1">
    <location>
        <begin position="19"/>
        <end position="29"/>
    </location>
</feature>
<feature type="transmembrane region" description="Helical" evidence="2">
    <location>
        <begin position="526"/>
        <end position="547"/>
    </location>
</feature>
<dbReference type="AlphaFoldDB" id="A0A8X7BRG1"/>
<evidence type="ECO:0000313" key="3">
    <source>
        <dbReference type="EMBL" id="GFY39484.1"/>
    </source>
</evidence>
<feature type="transmembrane region" description="Helical" evidence="2">
    <location>
        <begin position="197"/>
        <end position="216"/>
    </location>
</feature>
<evidence type="ECO:0000256" key="2">
    <source>
        <dbReference type="SAM" id="Phobius"/>
    </source>
</evidence>
<dbReference type="InterPro" id="IPR036259">
    <property type="entry name" value="MFS_trans_sf"/>
</dbReference>
<feature type="transmembrane region" description="Helical" evidence="2">
    <location>
        <begin position="592"/>
        <end position="610"/>
    </location>
</feature>
<feature type="transmembrane region" description="Helical" evidence="2">
    <location>
        <begin position="128"/>
        <end position="153"/>
    </location>
</feature>
<dbReference type="GO" id="GO:0008028">
    <property type="term" value="F:monocarboxylic acid transmembrane transporter activity"/>
    <property type="evidence" value="ECO:0007669"/>
    <property type="project" value="TreeGrafter"/>
</dbReference>
<dbReference type="PANTHER" id="PTHR11360:SF303">
    <property type="entry name" value="MAJOR FACILITATOR SUPERFAMILY (MFS) PROFILE DOMAIN-CONTAINING PROTEIN"/>
    <property type="match status" value="1"/>
</dbReference>
<proteinExistence type="predicted"/>
<feature type="region of interest" description="Disordered" evidence="1">
    <location>
        <begin position="1"/>
        <end position="32"/>
    </location>
</feature>
<protein>
    <submittedName>
        <fullName evidence="3">Monocarboxylate transporter 5</fullName>
    </submittedName>
</protein>
<evidence type="ECO:0000313" key="4">
    <source>
        <dbReference type="Proteomes" id="UP000886998"/>
    </source>
</evidence>
<gene>
    <name evidence="3" type="primary">NCL1_22065</name>
    <name evidence="3" type="ORF">TNIN_335491</name>
</gene>
<keyword evidence="4" id="KW-1185">Reference proteome</keyword>
<name>A0A8X7BRG1_9ARAC</name>
<dbReference type="EMBL" id="BMAV01001401">
    <property type="protein sequence ID" value="GFY39484.1"/>
    <property type="molecule type" value="Genomic_DNA"/>
</dbReference>